<accession>A0AAD9M046</accession>
<organism evidence="1 2">
    <name type="scientific">Colletotrichum zoysiae</name>
    <dbReference type="NCBI Taxonomy" id="1216348"/>
    <lineage>
        <taxon>Eukaryota</taxon>
        <taxon>Fungi</taxon>
        <taxon>Dikarya</taxon>
        <taxon>Ascomycota</taxon>
        <taxon>Pezizomycotina</taxon>
        <taxon>Sordariomycetes</taxon>
        <taxon>Hypocreomycetidae</taxon>
        <taxon>Glomerellales</taxon>
        <taxon>Glomerellaceae</taxon>
        <taxon>Colletotrichum</taxon>
        <taxon>Colletotrichum graminicola species complex</taxon>
    </lineage>
</organism>
<reference evidence="1" key="1">
    <citation type="submission" date="2021-06" db="EMBL/GenBank/DDBJ databases">
        <title>Comparative genomics, transcriptomics and evolutionary studies reveal genomic signatures of adaptation to plant cell wall in hemibiotrophic fungi.</title>
        <authorList>
            <consortium name="DOE Joint Genome Institute"/>
            <person name="Baroncelli R."/>
            <person name="Diaz J.F."/>
            <person name="Benocci T."/>
            <person name="Peng M."/>
            <person name="Battaglia E."/>
            <person name="Haridas S."/>
            <person name="Andreopoulos W."/>
            <person name="Labutti K."/>
            <person name="Pangilinan J."/>
            <person name="Floch G.L."/>
            <person name="Makela M.R."/>
            <person name="Henrissat B."/>
            <person name="Grigoriev I.V."/>
            <person name="Crouch J.A."/>
            <person name="De Vries R.P."/>
            <person name="Sukno S.A."/>
            <person name="Thon M.R."/>
        </authorList>
    </citation>
    <scope>NUCLEOTIDE SEQUENCE</scope>
    <source>
        <strain evidence="1">MAFF235873</strain>
    </source>
</reference>
<name>A0AAD9M046_9PEZI</name>
<dbReference type="AlphaFoldDB" id="A0AAD9M046"/>
<comment type="caution">
    <text evidence="1">The sequence shown here is derived from an EMBL/GenBank/DDBJ whole genome shotgun (WGS) entry which is preliminary data.</text>
</comment>
<dbReference type="Proteomes" id="UP001232148">
    <property type="component" value="Unassembled WGS sequence"/>
</dbReference>
<evidence type="ECO:0000313" key="2">
    <source>
        <dbReference type="Proteomes" id="UP001232148"/>
    </source>
</evidence>
<proteinExistence type="predicted"/>
<gene>
    <name evidence="1" type="ORF">LX32DRAFT_436703</name>
</gene>
<evidence type="ECO:0000313" key="1">
    <source>
        <dbReference type="EMBL" id="KAK2027569.1"/>
    </source>
</evidence>
<dbReference type="EMBL" id="MU842893">
    <property type="protein sequence ID" value="KAK2027569.1"/>
    <property type="molecule type" value="Genomic_DNA"/>
</dbReference>
<protein>
    <submittedName>
        <fullName evidence="1">Uncharacterized protein</fullName>
    </submittedName>
</protein>
<sequence length="156" mass="18446">MEMRRVVWFRHARLKISERKPGMGMDDGARVWAFREGERHLKVGAIVSIGRYRPWKRKRRRKNKTRYQGSITRGSIVKTLACWSPRLFRGFCYLQRGSVHKHRQLKYNCIPQGYTKRVNRREKSISHSDGKIACSKCRPEPGYKGMHPTPMICNQE</sequence>
<keyword evidence="2" id="KW-1185">Reference proteome</keyword>